<dbReference type="RefSeq" id="WP_189533625.1">
    <property type="nucleotide sequence ID" value="NZ_BMYX01000009.1"/>
</dbReference>
<dbReference type="InterPro" id="IPR014263">
    <property type="entry name" value="Methanolan_biosynth_EpsI"/>
</dbReference>
<dbReference type="NCBIfam" id="TIGR02914">
    <property type="entry name" value="EpsI_fam"/>
    <property type="match status" value="1"/>
</dbReference>
<feature type="signal peptide" evidence="1">
    <location>
        <begin position="1"/>
        <end position="31"/>
    </location>
</feature>
<dbReference type="Proteomes" id="UP000645257">
    <property type="component" value="Unassembled WGS sequence"/>
</dbReference>
<gene>
    <name evidence="3" type="ORF">GCM10011289_18720</name>
</gene>
<evidence type="ECO:0000259" key="2">
    <source>
        <dbReference type="Pfam" id="PF11984"/>
    </source>
</evidence>
<keyword evidence="1" id="KW-0732">Signal</keyword>
<organism evidence="3 4">
    <name type="scientific">Paludibacterium paludis</name>
    <dbReference type="NCBI Taxonomy" id="1225769"/>
    <lineage>
        <taxon>Bacteria</taxon>
        <taxon>Pseudomonadati</taxon>
        <taxon>Pseudomonadota</taxon>
        <taxon>Betaproteobacteria</taxon>
        <taxon>Neisseriales</taxon>
        <taxon>Chromobacteriaceae</taxon>
        <taxon>Paludibacterium</taxon>
    </lineage>
</organism>
<evidence type="ECO:0000313" key="4">
    <source>
        <dbReference type="Proteomes" id="UP000645257"/>
    </source>
</evidence>
<sequence length="229" mass="25093">MAIDKRSWLPALVLAAAAAAAVALTPRQVMAQANPIKLVKVFPESFGDWKTDTSLAPVEIDPSLQALLNTVYNDTLSRTYINSSGQRIMLSVAYGGDQSSDSTQVHRPEFCYVGQGFTISAPSDSRFNLPDRSVSLRNMVARQGPRNEPISYWVTVGETSTLPGLGRKLAQLEYGLTGKVPDGMLVRVSSIDEDNGHAIQVQKQFITDMYQAIAPVYRNRVFGANKQEQ</sequence>
<evidence type="ECO:0000313" key="3">
    <source>
        <dbReference type="EMBL" id="GGY15654.1"/>
    </source>
</evidence>
<reference evidence="3" key="2">
    <citation type="submission" date="2020-09" db="EMBL/GenBank/DDBJ databases">
        <authorList>
            <person name="Sun Q."/>
            <person name="Kim S."/>
        </authorList>
    </citation>
    <scope>NUCLEOTIDE SEQUENCE</scope>
    <source>
        <strain evidence="3">KCTC 32182</strain>
    </source>
</reference>
<dbReference type="Pfam" id="PF11984">
    <property type="entry name" value="DUF3485"/>
    <property type="match status" value="1"/>
</dbReference>
<dbReference type="NCBIfam" id="NF045609">
    <property type="entry name" value="EpsI_type_B"/>
    <property type="match status" value="1"/>
</dbReference>
<reference evidence="3" key="1">
    <citation type="journal article" date="2014" name="Int. J. Syst. Evol. Microbiol.">
        <title>Complete genome sequence of Corynebacterium casei LMG S-19264T (=DSM 44701T), isolated from a smear-ripened cheese.</title>
        <authorList>
            <consortium name="US DOE Joint Genome Institute (JGI-PGF)"/>
            <person name="Walter F."/>
            <person name="Albersmeier A."/>
            <person name="Kalinowski J."/>
            <person name="Ruckert C."/>
        </authorList>
    </citation>
    <scope>NUCLEOTIDE SEQUENCE</scope>
    <source>
        <strain evidence="3">KCTC 32182</strain>
    </source>
</reference>
<accession>A0A918P2Z1</accession>
<dbReference type="PROSITE" id="PS51318">
    <property type="entry name" value="TAT"/>
    <property type="match status" value="1"/>
</dbReference>
<proteinExistence type="predicted"/>
<evidence type="ECO:0000256" key="1">
    <source>
        <dbReference type="SAM" id="SignalP"/>
    </source>
</evidence>
<feature type="chain" id="PRO_5036767083" description="Methanolan biosynthesis EpsI domain-containing protein" evidence="1">
    <location>
        <begin position="32"/>
        <end position="229"/>
    </location>
</feature>
<protein>
    <recommendedName>
        <fullName evidence="2">Methanolan biosynthesis EpsI domain-containing protein</fullName>
    </recommendedName>
</protein>
<dbReference type="InterPro" id="IPR006311">
    <property type="entry name" value="TAT_signal"/>
</dbReference>
<dbReference type="InterPro" id="IPR054653">
    <property type="entry name" value="EpsI_type_B_pred"/>
</dbReference>
<feature type="domain" description="Methanolan biosynthesis EpsI" evidence="2">
    <location>
        <begin position="11"/>
        <end position="214"/>
    </location>
</feature>
<dbReference type="EMBL" id="BMYX01000009">
    <property type="protein sequence ID" value="GGY15654.1"/>
    <property type="molecule type" value="Genomic_DNA"/>
</dbReference>
<keyword evidence="4" id="KW-1185">Reference proteome</keyword>
<name>A0A918P2Z1_9NEIS</name>
<comment type="caution">
    <text evidence="3">The sequence shown here is derived from an EMBL/GenBank/DDBJ whole genome shotgun (WGS) entry which is preliminary data.</text>
</comment>
<dbReference type="AlphaFoldDB" id="A0A918P2Z1"/>